<organism evidence="2 3">
    <name type="scientific">Henosepilachna vigintioctopunctata</name>
    <dbReference type="NCBI Taxonomy" id="420089"/>
    <lineage>
        <taxon>Eukaryota</taxon>
        <taxon>Metazoa</taxon>
        <taxon>Ecdysozoa</taxon>
        <taxon>Arthropoda</taxon>
        <taxon>Hexapoda</taxon>
        <taxon>Insecta</taxon>
        <taxon>Pterygota</taxon>
        <taxon>Neoptera</taxon>
        <taxon>Endopterygota</taxon>
        <taxon>Coleoptera</taxon>
        <taxon>Polyphaga</taxon>
        <taxon>Cucujiformia</taxon>
        <taxon>Coccinelloidea</taxon>
        <taxon>Coccinellidae</taxon>
        <taxon>Epilachninae</taxon>
        <taxon>Epilachnini</taxon>
        <taxon>Henosepilachna</taxon>
    </lineage>
</organism>
<evidence type="ECO:0000313" key="2">
    <source>
        <dbReference type="EMBL" id="KAK9877036.1"/>
    </source>
</evidence>
<dbReference type="EMBL" id="JARQZJ010000039">
    <property type="protein sequence ID" value="KAK9877036.1"/>
    <property type="molecule type" value="Genomic_DNA"/>
</dbReference>
<reference evidence="2 3" key="1">
    <citation type="submission" date="2023-03" db="EMBL/GenBank/DDBJ databases">
        <title>Genome insight into feeding habits of ladybird beetles.</title>
        <authorList>
            <person name="Li H.-S."/>
            <person name="Huang Y.-H."/>
            <person name="Pang H."/>
        </authorList>
    </citation>
    <scope>NUCLEOTIDE SEQUENCE [LARGE SCALE GENOMIC DNA]</scope>
    <source>
        <strain evidence="2">SYSU_2023b</strain>
        <tissue evidence="2">Whole body</tissue>
    </source>
</reference>
<protein>
    <submittedName>
        <fullName evidence="2">Uncharacterized protein</fullName>
    </submittedName>
</protein>
<evidence type="ECO:0000256" key="1">
    <source>
        <dbReference type="SAM" id="SignalP"/>
    </source>
</evidence>
<accession>A0AAW1UAT4</accession>
<comment type="caution">
    <text evidence="2">The sequence shown here is derived from an EMBL/GenBank/DDBJ whole genome shotgun (WGS) entry which is preliminary data.</text>
</comment>
<evidence type="ECO:0000313" key="3">
    <source>
        <dbReference type="Proteomes" id="UP001431783"/>
    </source>
</evidence>
<feature type="chain" id="PRO_5043576070" evidence="1">
    <location>
        <begin position="22"/>
        <end position="96"/>
    </location>
</feature>
<proteinExistence type="predicted"/>
<dbReference type="Proteomes" id="UP001431783">
    <property type="component" value="Unassembled WGS sequence"/>
</dbReference>
<name>A0AAW1UAT4_9CUCU</name>
<dbReference type="AlphaFoldDB" id="A0AAW1UAT4"/>
<keyword evidence="3" id="KW-1185">Reference proteome</keyword>
<feature type="signal peptide" evidence="1">
    <location>
        <begin position="1"/>
        <end position="21"/>
    </location>
</feature>
<gene>
    <name evidence="2" type="ORF">WA026_016063</name>
</gene>
<keyword evidence="1" id="KW-0732">Signal</keyword>
<sequence length="96" mass="10437">MNLNCLVIFFLLIGVVQIANCTTCAPNICELVDCPNVSLELCKGPNKMIKKDPCGCCNICYTYLNEGETCSDKNMNSNSGCKLGLVCENGRCNKNC</sequence>